<dbReference type="SMART" id="SM00015">
    <property type="entry name" value="IQ"/>
    <property type="match status" value="1"/>
</dbReference>
<feature type="compositionally biased region" description="Low complexity" evidence="3">
    <location>
        <begin position="287"/>
        <end position="299"/>
    </location>
</feature>
<evidence type="ECO:0000313" key="6">
    <source>
        <dbReference type="Proteomes" id="UP000886885"/>
    </source>
</evidence>
<dbReference type="GO" id="GO:0051087">
    <property type="term" value="F:protein-folding chaperone binding"/>
    <property type="evidence" value="ECO:0007669"/>
    <property type="project" value="InterPro"/>
</dbReference>
<reference evidence="5" key="1">
    <citation type="journal article" date="2020" name="bioRxiv">
        <title>Hybrid origin of Populus tomentosa Carr. identified through genome sequencing and phylogenomic analysis.</title>
        <authorList>
            <person name="An X."/>
            <person name="Gao K."/>
            <person name="Chen Z."/>
            <person name="Li J."/>
            <person name="Yang X."/>
            <person name="Yang X."/>
            <person name="Zhou J."/>
            <person name="Guo T."/>
            <person name="Zhao T."/>
            <person name="Huang S."/>
            <person name="Miao D."/>
            <person name="Khan W.U."/>
            <person name="Rao P."/>
            <person name="Ye M."/>
            <person name="Lei B."/>
            <person name="Liao W."/>
            <person name="Wang J."/>
            <person name="Ji L."/>
            <person name="Li Y."/>
            <person name="Guo B."/>
            <person name="Mustafa N.S."/>
            <person name="Li S."/>
            <person name="Yun Q."/>
            <person name="Keller S.R."/>
            <person name="Mao J."/>
            <person name="Zhang R."/>
            <person name="Strauss S.H."/>
        </authorList>
    </citation>
    <scope>NUCLEOTIDE SEQUENCE</scope>
    <source>
        <strain evidence="5">GM15</strain>
        <tissue evidence="5">Leaf</tissue>
    </source>
</reference>
<dbReference type="PROSITE" id="PS50096">
    <property type="entry name" value="IQ"/>
    <property type="match status" value="1"/>
</dbReference>
<dbReference type="PROSITE" id="PS51035">
    <property type="entry name" value="BAG"/>
    <property type="match status" value="1"/>
</dbReference>
<evidence type="ECO:0000256" key="1">
    <source>
        <dbReference type="ARBA" id="ARBA00022860"/>
    </source>
</evidence>
<dbReference type="Proteomes" id="UP000886885">
    <property type="component" value="Chromosome 3D"/>
</dbReference>
<keyword evidence="1" id="KW-0112">Calmodulin-binding</keyword>
<dbReference type="Gene3D" id="1.20.58.120">
    <property type="entry name" value="BAG domain"/>
    <property type="match status" value="1"/>
</dbReference>
<keyword evidence="2" id="KW-0143">Chaperone</keyword>
<dbReference type="Pfam" id="PF02179">
    <property type="entry name" value="BAG"/>
    <property type="match status" value="1"/>
</dbReference>
<dbReference type="Pfam" id="PF00612">
    <property type="entry name" value="IQ"/>
    <property type="match status" value="1"/>
</dbReference>
<evidence type="ECO:0000313" key="5">
    <source>
        <dbReference type="EMBL" id="KAG6781387.1"/>
    </source>
</evidence>
<comment type="caution">
    <text evidence="5">The sequence shown here is derived from an EMBL/GenBank/DDBJ whole genome shotgun (WGS) entry which is preliminary data.</text>
</comment>
<dbReference type="GO" id="GO:0006457">
    <property type="term" value="P:protein folding"/>
    <property type="evidence" value="ECO:0007669"/>
    <property type="project" value="TreeGrafter"/>
</dbReference>
<evidence type="ECO:0000256" key="2">
    <source>
        <dbReference type="ARBA" id="ARBA00023186"/>
    </source>
</evidence>
<dbReference type="InterPro" id="IPR040400">
    <property type="entry name" value="BAG5/6/7/8"/>
</dbReference>
<sequence>MDTPFYRIHHNYPSSSPQIPVHHGTTTVLPKKVVSIPVRYVESERSRSESAIKIQKVFRGFLVRKSMKKILATKRQVDEIEKRILMKETVELMRRDQKEKLKINEMLMSLLLKLDSVRGVDSGVRDCRKAVIKKAIALQETVDSIAAAAANGDDTDDSVVSAGEKGVDETGEGEEENGSVANAADELQNGAAESEAVVSVLADSIEAREEFNGASENVDMASEGEKKVECDGDVPTLMSDYCEPERVLEVVNETVELKDAENDDTACQGEDRDLEKQVDKDGDCMGTSQTESQSDSSASFMEGDDEDEEHSGGVEIEKKGDEGEVKSNDESTRRRGKELLERMLEDNERMMGLMAELFERNEMQTRLLSSLSQRVEQLERAYICDQLRRRKKKRNAAGVLDCMESTPKKL</sequence>
<feature type="domain" description="BAG" evidence="4">
    <location>
        <begin position="69"/>
        <end position="146"/>
    </location>
</feature>
<dbReference type="InterPro" id="IPR036533">
    <property type="entry name" value="BAG_dom_sf"/>
</dbReference>
<dbReference type="PANTHER" id="PTHR33322">
    <property type="entry name" value="BAG DOMAIN CONTAINING PROTEIN, EXPRESSED"/>
    <property type="match status" value="1"/>
</dbReference>
<dbReference type="SUPFAM" id="SSF63491">
    <property type="entry name" value="BAG domain"/>
    <property type="match status" value="1"/>
</dbReference>
<dbReference type="GO" id="GO:0005516">
    <property type="term" value="F:calmodulin binding"/>
    <property type="evidence" value="ECO:0007669"/>
    <property type="project" value="UniProtKB-KW"/>
</dbReference>
<proteinExistence type="predicted"/>
<dbReference type="PANTHER" id="PTHR33322:SF4">
    <property type="entry name" value="BAG DOMAIN CONTAINING PROTEIN, EXPRESSED"/>
    <property type="match status" value="1"/>
</dbReference>
<keyword evidence="6" id="KW-1185">Reference proteome</keyword>
<feature type="region of interest" description="Disordered" evidence="3">
    <location>
        <begin position="255"/>
        <end position="336"/>
    </location>
</feature>
<evidence type="ECO:0000256" key="3">
    <source>
        <dbReference type="SAM" id="MobiDB-lite"/>
    </source>
</evidence>
<dbReference type="InterPro" id="IPR000048">
    <property type="entry name" value="IQ_motif_EF-hand-BS"/>
</dbReference>
<protein>
    <recommendedName>
        <fullName evidence="4">BAG domain-containing protein</fullName>
    </recommendedName>
</protein>
<gene>
    <name evidence="5" type="ORF">POTOM_014287</name>
</gene>
<dbReference type="SMART" id="SM00264">
    <property type="entry name" value="BAG"/>
    <property type="match status" value="1"/>
</dbReference>
<dbReference type="AlphaFoldDB" id="A0A8X8D8C4"/>
<dbReference type="OrthoDB" id="1923217at2759"/>
<accession>A0A8X8D8C4</accession>
<dbReference type="EMBL" id="JAAWWB010000006">
    <property type="protein sequence ID" value="KAG6781387.1"/>
    <property type="molecule type" value="Genomic_DNA"/>
</dbReference>
<dbReference type="FunFam" id="1.20.58.120:FF:000010">
    <property type="entry name" value="BAG family molecular chaperone regulator 6"/>
    <property type="match status" value="1"/>
</dbReference>
<feature type="compositionally biased region" description="Basic and acidic residues" evidence="3">
    <location>
        <begin position="310"/>
        <end position="336"/>
    </location>
</feature>
<name>A0A8X8D8C4_POPTO</name>
<organism evidence="5 6">
    <name type="scientific">Populus tomentosa</name>
    <name type="common">Chinese white poplar</name>
    <dbReference type="NCBI Taxonomy" id="118781"/>
    <lineage>
        <taxon>Eukaryota</taxon>
        <taxon>Viridiplantae</taxon>
        <taxon>Streptophyta</taxon>
        <taxon>Embryophyta</taxon>
        <taxon>Tracheophyta</taxon>
        <taxon>Spermatophyta</taxon>
        <taxon>Magnoliopsida</taxon>
        <taxon>eudicotyledons</taxon>
        <taxon>Gunneridae</taxon>
        <taxon>Pentapetalae</taxon>
        <taxon>rosids</taxon>
        <taxon>fabids</taxon>
        <taxon>Malpighiales</taxon>
        <taxon>Salicaceae</taxon>
        <taxon>Saliceae</taxon>
        <taxon>Populus</taxon>
    </lineage>
</organism>
<evidence type="ECO:0000259" key="4">
    <source>
        <dbReference type="PROSITE" id="PS51035"/>
    </source>
</evidence>
<feature type="region of interest" description="Disordered" evidence="3">
    <location>
        <begin position="152"/>
        <end position="178"/>
    </location>
</feature>
<dbReference type="InterPro" id="IPR003103">
    <property type="entry name" value="BAG_domain"/>
</dbReference>
<dbReference type="GO" id="GO:0009506">
    <property type="term" value="C:plasmodesma"/>
    <property type="evidence" value="ECO:0007669"/>
    <property type="project" value="TreeGrafter"/>
</dbReference>
<feature type="compositionally biased region" description="Basic and acidic residues" evidence="3">
    <location>
        <begin position="269"/>
        <end position="283"/>
    </location>
</feature>